<proteinExistence type="predicted"/>
<organism evidence="7 8">
    <name type="scientific">Corynebacterium nuruki</name>
    <dbReference type="NCBI Taxonomy" id="1032851"/>
    <lineage>
        <taxon>Bacteria</taxon>
        <taxon>Bacillati</taxon>
        <taxon>Actinomycetota</taxon>
        <taxon>Actinomycetes</taxon>
        <taxon>Mycobacteriales</taxon>
        <taxon>Corynebacteriaceae</taxon>
        <taxon>Corynebacterium</taxon>
    </lineage>
</organism>
<feature type="transmembrane region" description="Helical" evidence="5">
    <location>
        <begin position="156"/>
        <end position="177"/>
    </location>
</feature>
<feature type="non-terminal residue" evidence="7">
    <location>
        <position position="1"/>
    </location>
</feature>
<feature type="transmembrane region" description="Helical" evidence="5">
    <location>
        <begin position="94"/>
        <end position="115"/>
    </location>
</feature>
<evidence type="ECO:0000256" key="1">
    <source>
        <dbReference type="ARBA" id="ARBA00004141"/>
    </source>
</evidence>
<evidence type="ECO:0000313" key="8">
    <source>
        <dbReference type="Proteomes" id="UP000261739"/>
    </source>
</evidence>
<protein>
    <submittedName>
        <fullName evidence="7">Inositol phosphorylceramide synthase</fullName>
    </submittedName>
</protein>
<keyword evidence="2 5" id="KW-0812">Transmembrane</keyword>
<dbReference type="CDD" id="cd03386">
    <property type="entry name" value="PAP2_Aur1_like"/>
    <property type="match status" value="1"/>
</dbReference>
<dbReference type="PANTHER" id="PTHR31310">
    <property type="match status" value="1"/>
</dbReference>
<feature type="transmembrane region" description="Helical" evidence="5">
    <location>
        <begin position="213"/>
        <end position="230"/>
    </location>
</feature>
<feature type="transmembrane region" description="Helical" evidence="5">
    <location>
        <begin position="7"/>
        <end position="24"/>
    </location>
</feature>
<evidence type="ECO:0000313" key="7">
    <source>
        <dbReference type="EMBL" id="HCT14362.1"/>
    </source>
</evidence>
<dbReference type="InterPro" id="IPR052185">
    <property type="entry name" value="IPC_Synthase-Related"/>
</dbReference>
<dbReference type="AlphaFoldDB" id="A0A3D4SYM8"/>
<name>A0A3D4SYM8_9CORY</name>
<feature type="transmembrane region" description="Helical" evidence="5">
    <location>
        <begin position="189"/>
        <end position="207"/>
    </location>
</feature>
<accession>A0A3D4SYM8</accession>
<comment type="subcellular location">
    <subcellularLocation>
        <location evidence="1">Membrane</location>
        <topology evidence="1">Multi-pass membrane protein</topology>
    </subcellularLocation>
</comment>
<evidence type="ECO:0000256" key="2">
    <source>
        <dbReference type="ARBA" id="ARBA00022692"/>
    </source>
</evidence>
<evidence type="ECO:0000259" key="6">
    <source>
        <dbReference type="Pfam" id="PF14378"/>
    </source>
</evidence>
<dbReference type="GO" id="GO:0016020">
    <property type="term" value="C:membrane"/>
    <property type="evidence" value="ECO:0007669"/>
    <property type="project" value="UniProtKB-SubCell"/>
</dbReference>
<dbReference type="Pfam" id="PF14378">
    <property type="entry name" value="PAP2_3"/>
    <property type="match status" value="1"/>
</dbReference>
<evidence type="ECO:0000256" key="4">
    <source>
        <dbReference type="ARBA" id="ARBA00023136"/>
    </source>
</evidence>
<reference evidence="7 8" key="1">
    <citation type="journal article" date="2018" name="Nat. Biotechnol.">
        <title>A standardized bacterial taxonomy based on genome phylogeny substantially revises the tree of life.</title>
        <authorList>
            <person name="Parks D.H."/>
            <person name="Chuvochina M."/>
            <person name="Waite D.W."/>
            <person name="Rinke C."/>
            <person name="Skarshewski A."/>
            <person name="Chaumeil P.A."/>
            <person name="Hugenholtz P."/>
        </authorList>
    </citation>
    <scope>NUCLEOTIDE SEQUENCE [LARGE SCALE GENOMIC DNA]</scope>
    <source>
        <strain evidence="7">UBA11247</strain>
    </source>
</reference>
<dbReference type="EMBL" id="DQID01000162">
    <property type="protein sequence ID" value="HCT14362.1"/>
    <property type="molecule type" value="Genomic_DNA"/>
</dbReference>
<feature type="transmembrane region" description="Helical" evidence="5">
    <location>
        <begin position="62"/>
        <end position="87"/>
    </location>
</feature>
<dbReference type="Proteomes" id="UP000261739">
    <property type="component" value="Unassembled WGS sequence"/>
</dbReference>
<keyword evidence="3 5" id="KW-1133">Transmembrane helix</keyword>
<gene>
    <name evidence="7" type="ORF">DIW82_06105</name>
</gene>
<feature type="domain" description="Inositolphosphotransferase Aur1/Ipt1" evidence="6">
    <location>
        <begin position="37"/>
        <end position="219"/>
    </location>
</feature>
<comment type="caution">
    <text evidence="7">The sequence shown here is derived from an EMBL/GenBank/DDBJ whole genome shotgun (WGS) entry which is preliminary data.</text>
</comment>
<sequence length="249" mass="27321">PRLWFEIVMLAVLYIVYSFIRNLVHSDKAEAFVNGRAILAWQDGLHLSLERPLNDLVDAVPAIAAVSAVIYASLHFVVTPAVLGWLFVSHSKSYRFFSTALIITTGLALIGFFLLPTAPPRMLADEGFVDIMAKTGSWGWWPESGTPASDAVSNPYAAMPSLHCAWSTWCGIMLVAFSSKTWLRVLGALYPFVTFFVVMGTANHYFIDVLAGLATLVCGTLLAVGARALWRWYLARHVEVVTAPLDAAN</sequence>
<dbReference type="InterPro" id="IPR026841">
    <property type="entry name" value="Aur1/Ipt1"/>
</dbReference>
<evidence type="ECO:0000256" key="3">
    <source>
        <dbReference type="ARBA" id="ARBA00022989"/>
    </source>
</evidence>
<dbReference type="STRING" id="863239.GCA_000213935_02171"/>
<keyword evidence="4 5" id="KW-0472">Membrane</keyword>
<evidence type="ECO:0000256" key="5">
    <source>
        <dbReference type="SAM" id="Phobius"/>
    </source>
</evidence>
<dbReference type="PANTHER" id="PTHR31310:SF7">
    <property type="entry name" value="PA-PHOSPHATASE RELATED-FAMILY PROTEIN DDB_G0268928"/>
    <property type="match status" value="1"/>
</dbReference>